<feature type="coiled-coil region" evidence="1">
    <location>
        <begin position="140"/>
        <end position="210"/>
    </location>
</feature>
<feature type="domain" description="Stomatal closure-related actin-binding protein coiled-coil" evidence="4">
    <location>
        <begin position="102"/>
        <end position="269"/>
    </location>
</feature>
<evidence type="ECO:0000259" key="3">
    <source>
        <dbReference type="Pfam" id="PF16711"/>
    </source>
</evidence>
<dbReference type="GO" id="GO:0003779">
    <property type="term" value="F:actin binding"/>
    <property type="evidence" value="ECO:0007669"/>
    <property type="project" value="InterPro"/>
</dbReference>
<reference evidence="6 7" key="1">
    <citation type="submission" date="2021-01" db="EMBL/GenBank/DDBJ databases">
        <title>Adiantum capillus-veneris genome.</title>
        <authorList>
            <person name="Fang Y."/>
            <person name="Liao Q."/>
        </authorList>
    </citation>
    <scope>NUCLEOTIDE SEQUENCE [LARGE SCALE GENOMIC DNA]</scope>
    <source>
        <strain evidence="6">H3</strain>
        <tissue evidence="6">Leaf</tissue>
    </source>
</reference>
<evidence type="ECO:0008006" key="8">
    <source>
        <dbReference type="Google" id="ProtNLM"/>
    </source>
</evidence>
<dbReference type="CDD" id="cd13232">
    <property type="entry name" value="Ig-PH_SCAB1"/>
    <property type="match status" value="1"/>
</dbReference>
<name>A0A9D4V4C4_ADICA</name>
<dbReference type="Pfam" id="PF16712">
    <property type="entry name" value="SCAB_CC"/>
    <property type="match status" value="1"/>
</dbReference>
<evidence type="ECO:0000259" key="5">
    <source>
        <dbReference type="Pfam" id="PF17684"/>
    </source>
</evidence>
<feature type="coiled-coil region" evidence="1">
    <location>
        <begin position="241"/>
        <end position="268"/>
    </location>
</feature>
<dbReference type="PANTHER" id="PTHR31172:SF3">
    <property type="entry name" value="STOMATAL CLOSURE-RELATED ACTIN-BINDING PROTEIN 1"/>
    <property type="match status" value="1"/>
</dbReference>
<dbReference type="Pfam" id="PF17684">
    <property type="entry name" value="SCAB-PH"/>
    <property type="match status" value="1"/>
</dbReference>
<evidence type="ECO:0000313" key="6">
    <source>
        <dbReference type="EMBL" id="KAI5079530.1"/>
    </source>
</evidence>
<feature type="domain" description="Stomatal closure-related actin-binding protein PH" evidence="5">
    <location>
        <begin position="384"/>
        <end position="490"/>
    </location>
</feature>
<keyword evidence="7" id="KW-1185">Reference proteome</keyword>
<comment type="caution">
    <text evidence="6">The sequence shown here is derived from an EMBL/GenBank/DDBJ whole genome shotgun (WGS) entry which is preliminary data.</text>
</comment>
<feature type="domain" description="Stomatal closure-related actin-binding protein Ig" evidence="2">
    <location>
        <begin position="283"/>
        <end position="380"/>
    </location>
</feature>
<dbReference type="OrthoDB" id="2014217at2759"/>
<dbReference type="Proteomes" id="UP000886520">
    <property type="component" value="Chromosome 5"/>
</dbReference>
<dbReference type="GO" id="GO:0010119">
    <property type="term" value="P:regulation of stomatal movement"/>
    <property type="evidence" value="ECO:0007669"/>
    <property type="project" value="InterPro"/>
</dbReference>
<keyword evidence="1" id="KW-0175">Coiled coil</keyword>
<dbReference type="Gene3D" id="1.20.5.440">
    <property type="entry name" value="ATP synthase delta/epsilon subunit, C-terminal domain"/>
    <property type="match status" value="1"/>
</dbReference>
<evidence type="ECO:0000259" key="4">
    <source>
        <dbReference type="Pfam" id="PF16712"/>
    </source>
</evidence>
<dbReference type="Pfam" id="PF16709">
    <property type="entry name" value="SCAB-Ig"/>
    <property type="match status" value="1"/>
</dbReference>
<dbReference type="InterPro" id="IPR032012">
    <property type="entry name" value="SCAB-ABD"/>
</dbReference>
<dbReference type="Gene3D" id="2.60.40.2700">
    <property type="match status" value="1"/>
</dbReference>
<proteinExistence type="predicted"/>
<dbReference type="Pfam" id="PF16711">
    <property type="entry name" value="SCAB-ABD"/>
    <property type="match status" value="1"/>
</dbReference>
<accession>A0A9D4V4C4</accession>
<dbReference type="InterPro" id="IPR041144">
    <property type="entry name" value="SCAB-PH"/>
</dbReference>
<dbReference type="InterPro" id="IPR039640">
    <property type="entry name" value="SCAB"/>
</dbReference>
<dbReference type="EMBL" id="JABFUD020000005">
    <property type="protein sequence ID" value="KAI5079530.1"/>
    <property type="molecule type" value="Genomic_DNA"/>
</dbReference>
<feature type="domain" description="Stomatal closure-related actin-binding protein actin-binding" evidence="3">
    <location>
        <begin position="53"/>
        <end position="87"/>
    </location>
</feature>
<organism evidence="6 7">
    <name type="scientific">Adiantum capillus-veneris</name>
    <name type="common">Maidenhair fern</name>
    <dbReference type="NCBI Taxonomy" id="13818"/>
    <lineage>
        <taxon>Eukaryota</taxon>
        <taxon>Viridiplantae</taxon>
        <taxon>Streptophyta</taxon>
        <taxon>Embryophyta</taxon>
        <taxon>Tracheophyta</taxon>
        <taxon>Polypodiopsida</taxon>
        <taxon>Polypodiidae</taxon>
        <taxon>Polypodiales</taxon>
        <taxon>Pteridineae</taxon>
        <taxon>Pteridaceae</taxon>
        <taxon>Vittarioideae</taxon>
        <taxon>Adiantum</taxon>
    </lineage>
</organism>
<evidence type="ECO:0000313" key="7">
    <source>
        <dbReference type="Proteomes" id="UP000886520"/>
    </source>
</evidence>
<evidence type="ECO:0000256" key="1">
    <source>
        <dbReference type="SAM" id="Coils"/>
    </source>
</evidence>
<dbReference type="PANTHER" id="PTHR31172">
    <property type="entry name" value="STOMATAL CLOSURE-RELATED ACTIN-BINDING PROTEIN 1"/>
    <property type="match status" value="1"/>
</dbReference>
<dbReference type="Gene3D" id="2.30.29.140">
    <property type="match status" value="1"/>
</dbReference>
<dbReference type="InterPro" id="IPR032009">
    <property type="entry name" value="SCAB_CC"/>
</dbReference>
<dbReference type="GO" id="GO:0007015">
    <property type="term" value="P:actin filament organization"/>
    <property type="evidence" value="ECO:0007669"/>
    <property type="project" value="InterPro"/>
</dbReference>
<gene>
    <name evidence="6" type="ORF">GOP47_0005009</name>
</gene>
<evidence type="ECO:0000259" key="2">
    <source>
        <dbReference type="Pfam" id="PF16709"/>
    </source>
</evidence>
<dbReference type="AlphaFoldDB" id="A0A9D4V4C4"/>
<sequence>MSHSSAEHHIGSVAVDVALVAPPHGLFIPSSRGAAIDTMDDEEDLASPSPSTREIVAKEAAGLAELHRRFSVRDIAEKFEKGQAAAQAAVEKISDEVRIREAASLDQQVLLQKLREVLEALLGRVAGRNKDDVEEALTSVDALSSQLAQRESELAQEKLEVRKLAAIFKQASDDAKWMVEEARAAAQLEIESARAAARRIEEGLEEQERVYGAVSQQEFDDMRREVQEARRIKMLHESSKAMDMEHELEGLRQQLGQKALEVVALRKELEALRLPEEDKGKIFCLDGVESLGSCLEVVALDESISFSQCLFQWHRVSAEGNKTELISGATKAQYAPEPFDVGRYLKVDITVPSGQKLTASSQSVIDPAPGLGNYVESLVRKGGAEFQVVIILQNGMLVSKPSVHGFSIGRVRIKLRKGRSTKAKEPYSASMQLCGVRGGGLAAAQGLFWQAKKGVSFVLAFESSRERNAAIMLARRFSFDCNIMLAGPDDRAPLGT</sequence>
<dbReference type="InterPro" id="IPR032015">
    <property type="entry name" value="SCAB-Ig"/>
</dbReference>
<protein>
    <recommendedName>
        <fullName evidence="8">Stomatal closure-related actin-binding protein 1</fullName>
    </recommendedName>
</protein>